<accession>A0ABW4J9Z6</accession>
<sequence length="356" mass="39782">MTTKVMILIPYLSGKGGMETVLTALIQDYPVPEGWVLTYGLTQGIQEPAFLKTQWPAEFKLKKTTTFKPLRQVRGVMQTFKQLQQNQPDIVICMSTRLLKLAAIWQRLTHRRAKLISWLHFSLADNPAINQHSLHWAQGHLCISTGIQQQFIAAGISAAQTYLVFNPGPEQQPLQLPALTPQVHFAYIGRILWQGQKQLHILFETLAHLAGDWRLTVVGDGPDLVVAQAFFKRHGLSQKVTFLGWQAQPWSKLTAIDCLVLTSKYEGFPMVLLEAISRGIPVISSDCPTGPSDIITPANGRLYDLNDAAALGQLLQCFVAGTLTFESELVQQTSQQFNATAFFKRFSRALEQIQNS</sequence>
<dbReference type="InterPro" id="IPR001296">
    <property type="entry name" value="Glyco_trans_1"/>
</dbReference>
<dbReference type="EC" id="2.4.-.-" evidence="2"/>
<dbReference type="EMBL" id="JBHTOP010000022">
    <property type="protein sequence ID" value="MFD1672040.1"/>
    <property type="molecule type" value="Genomic_DNA"/>
</dbReference>
<dbReference type="Proteomes" id="UP001597267">
    <property type="component" value="Unassembled WGS sequence"/>
</dbReference>
<dbReference type="SUPFAM" id="SSF53756">
    <property type="entry name" value="UDP-Glycosyltransferase/glycogen phosphorylase"/>
    <property type="match status" value="1"/>
</dbReference>
<organism evidence="2 3">
    <name type="scientific">Agrilactobacillus yilanensis</name>
    <dbReference type="NCBI Taxonomy" id="2485997"/>
    <lineage>
        <taxon>Bacteria</taxon>
        <taxon>Bacillati</taxon>
        <taxon>Bacillota</taxon>
        <taxon>Bacilli</taxon>
        <taxon>Lactobacillales</taxon>
        <taxon>Lactobacillaceae</taxon>
        <taxon>Agrilactobacillus</taxon>
    </lineage>
</organism>
<proteinExistence type="predicted"/>
<keyword evidence="2" id="KW-0328">Glycosyltransferase</keyword>
<dbReference type="RefSeq" id="WP_125715226.1">
    <property type="nucleotide sequence ID" value="NZ_JBHTOP010000022.1"/>
</dbReference>
<reference evidence="3" key="1">
    <citation type="journal article" date="2019" name="Int. J. Syst. Evol. Microbiol.">
        <title>The Global Catalogue of Microorganisms (GCM) 10K type strain sequencing project: providing services to taxonomists for standard genome sequencing and annotation.</title>
        <authorList>
            <consortium name="The Broad Institute Genomics Platform"/>
            <consortium name="The Broad Institute Genome Sequencing Center for Infectious Disease"/>
            <person name="Wu L."/>
            <person name="Ma J."/>
        </authorList>
    </citation>
    <scope>NUCLEOTIDE SEQUENCE [LARGE SCALE GENOMIC DNA]</scope>
    <source>
        <strain evidence="3">CCM 8896</strain>
    </source>
</reference>
<feature type="domain" description="Glycosyl transferase family 1" evidence="1">
    <location>
        <begin position="185"/>
        <end position="316"/>
    </location>
</feature>
<keyword evidence="3" id="KW-1185">Reference proteome</keyword>
<comment type="caution">
    <text evidence="2">The sequence shown here is derived from an EMBL/GenBank/DDBJ whole genome shotgun (WGS) entry which is preliminary data.</text>
</comment>
<evidence type="ECO:0000259" key="1">
    <source>
        <dbReference type="Pfam" id="PF00534"/>
    </source>
</evidence>
<gene>
    <name evidence="2" type="ORF">ACFQ5M_08030</name>
</gene>
<evidence type="ECO:0000313" key="3">
    <source>
        <dbReference type="Proteomes" id="UP001597267"/>
    </source>
</evidence>
<dbReference type="CDD" id="cd03811">
    <property type="entry name" value="GT4_GT28_WabH-like"/>
    <property type="match status" value="1"/>
</dbReference>
<dbReference type="GO" id="GO:0016757">
    <property type="term" value="F:glycosyltransferase activity"/>
    <property type="evidence" value="ECO:0007669"/>
    <property type="project" value="UniProtKB-KW"/>
</dbReference>
<dbReference type="PANTHER" id="PTHR12526:SF630">
    <property type="entry name" value="GLYCOSYLTRANSFERASE"/>
    <property type="match status" value="1"/>
</dbReference>
<name>A0ABW4J9Z6_9LACO</name>
<evidence type="ECO:0000313" key="2">
    <source>
        <dbReference type="EMBL" id="MFD1672040.1"/>
    </source>
</evidence>
<dbReference type="PANTHER" id="PTHR12526">
    <property type="entry name" value="GLYCOSYLTRANSFERASE"/>
    <property type="match status" value="1"/>
</dbReference>
<dbReference type="Gene3D" id="3.40.50.2000">
    <property type="entry name" value="Glycogen Phosphorylase B"/>
    <property type="match status" value="2"/>
</dbReference>
<keyword evidence="2" id="KW-0808">Transferase</keyword>
<dbReference type="Pfam" id="PF00534">
    <property type="entry name" value="Glycos_transf_1"/>
    <property type="match status" value="1"/>
</dbReference>
<protein>
    <submittedName>
        <fullName evidence="2">Glycosyltransferase</fullName>
        <ecNumber evidence="2">2.4.-.-</ecNumber>
    </submittedName>
</protein>